<dbReference type="Pfam" id="PF00240">
    <property type="entry name" value="ubiquitin"/>
    <property type="match status" value="1"/>
</dbReference>
<comment type="caution">
    <text evidence="3">The sequence shown here is derived from an EMBL/GenBank/DDBJ whole genome shotgun (WGS) entry which is preliminary data.</text>
</comment>
<evidence type="ECO:0000313" key="3">
    <source>
        <dbReference type="EMBL" id="CAK0881639.1"/>
    </source>
</evidence>
<feature type="compositionally biased region" description="Low complexity" evidence="1">
    <location>
        <begin position="129"/>
        <end position="146"/>
    </location>
</feature>
<dbReference type="InterPro" id="IPR000626">
    <property type="entry name" value="Ubiquitin-like_dom"/>
</dbReference>
<dbReference type="Proteomes" id="UP001189429">
    <property type="component" value="Unassembled WGS sequence"/>
</dbReference>
<dbReference type="Gene3D" id="3.10.20.90">
    <property type="entry name" value="Phosphatidylinositol 3-kinase Catalytic Subunit, Chain A, domain 1"/>
    <property type="match status" value="1"/>
</dbReference>
<dbReference type="PANTHER" id="PTHR10666">
    <property type="entry name" value="UBIQUITIN"/>
    <property type="match status" value="1"/>
</dbReference>
<proteinExistence type="predicted"/>
<protein>
    <recommendedName>
        <fullName evidence="2">Ubiquitin-like domain-containing protein</fullName>
    </recommendedName>
</protein>
<gene>
    <name evidence="3" type="ORF">PCOR1329_LOCUS64420</name>
</gene>
<dbReference type="InterPro" id="IPR019956">
    <property type="entry name" value="Ubiquitin_dom"/>
</dbReference>
<reference evidence="3" key="1">
    <citation type="submission" date="2023-10" db="EMBL/GenBank/DDBJ databases">
        <authorList>
            <person name="Chen Y."/>
            <person name="Shah S."/>
            <person name="Dougan E. K."/>
            <person name="Thang M."/>
            <person name="Chan C."/>
        </authorList>
    </citation>
    <scope>NUCLEOTIDE SEQUENCE [LARGE SCALE GENOMIC DNA]</scope>
</reference>
<dbReference type="PRINTS" id="PR00348">
    <property type="entry name" value="UBIQUITIN"/>
</dbReference>
<dbReference type="PROSITE" id="PS50053">
    <property type="entry name" value="UBIQUITIN_2"/>
    <property type="match status" value="1"/>
</dbReference>
<dbReference type="SMART" id="SM00213">
    <property type="entry name" value="UBQ"/>
    <property type="match status" value="1"/>
</dbReference>
<feature type="domain" description="Ubiquitin-like" evidence="2">
    <location>
        <begin position="3"/>
        <end position="84"/>
    </location>
</feature>
<accession>A0ABN9W7K2</accession>
<evidence type="ECO:0000259" key="2">
    <source>
        <dbReference type="PROSITE" id="PS50053"/>
    </source>
</evidence>
<dbReference type="SUPFAM" id="SSF54236">
    <property type="entry name" value="Ubiquitin-like"/>
    <property type="match status" value="1"/>
</dbReference>
<feature type="region of interest" description="Disordered" evidence="1">
    <location>
        <begin position="97"/>
        <end position="148"/>
    </location>
</feature>
<dbReference type="InterPro" id="IPR029071">
    <property type="entry name" value="Ubiquitin-like_domsf"/>
</dbReference>
<keyword evidence="4" id="KW-1185">Reference proteome</keyword>
<name>A0ABN9W7K2_9DINO</name>
<feature type="compositionally biased region" description="Low complexity" evidence="1">
    <location>
        <begin position="102"/>
        <end position="121"/>
    </location>
</feature>
<dbReference type="InterPro" id="IPR050158">
    <property type="entry name" value="Ubiquitin_ubiquitin-like"/>
</dbReference>
<organism evidence="3 4">
    <name type="scientific">Prorocentrum cordatum</name>
    <dbReference type="NCBI Taxonomy" id="2364126"/>
    <lineage>
        <taxon>Eukaryota</taxon>
        <taxon>Sar</taxon>
        <taxon>Alveolata</taxon>
        <taxon>Dinophyceae</taxon>
        <taxon>Prorocentrales</taxon>
        <taxon>Prorocentraceae</taxon>
        <taxon>Prorocentrum</taxon>
    </lineage>
</organism>
<dbReference type="EMBL" id="CAUYUJ010018212">
    <property type="protein sequence ID" value="CAK0881639.1"/>
    <property type="molecule type" value="Genomic_DNA"/>
</dbReference>
<sequence length="197" mass="20531">MAMRLAIAAAPGAHGACAAPLAVEVEAADTVAMLKGRVRDREGILEAEQRLLYNGKQLEDSRQLSDYNLVDGAEIVLVRRLPAASAAKLAAIYGERRPRTRPGSAAGRPSEAAPGSAAAEKTPPPPTLAAPLAKQPQQQPAPWAQPRVPPLQGCSGGASLFAYRATNSGGVLSVFSCAVLNQPTCVRRVWYALSAAV</sequence>
<evidence type="ECO:0000313" key="4">
    <source>
        <dbReference type="Proteomes" id="UP001189429"/>
    </source>
</evidence>
<evidence type="ECO:0000256" key="1">
    <source>
        <dbReference type="SAM" id="MobiDB-lite"/>
    </source>
</evidence>